<evidence type="ECO:0000256" key="1">
    <source>
        <dbReference type="SAM" id="MobiDB-lite"/>
    </source>
</evidence>
<feature type="region of interest" description="Disordered" evidence="1">
    <location>
        <begin position="1"/>
        <end position="32"/>
    </location>
</feature>
<organism evidence="2 3">
    <name type="scientific">Drosophila madeirensis</name>
    <name type="common">Fruit fly</name>
    <dbReference type="NCBI Taxonomy" id="30013"/>
    <lineage>
        <taxon>Eukaryota</taxon>
        <taxon>Metazoa</taxon>
        <taxon>Ecdysozoa</taxon>
        <taxon>Arthropoda</taxon>
        <taxon>Hexapoda</taxon>
        <taxon>Insecta</taxon>
        <taxon>Pterygota</taxon>
        <taxon>Neoptera</taxon>
        <taxon>Endopterygota</taxon>
        <taxon>Diptera</taxon>
        <taxon>Brachycera</taxon>
        <taxon>Muscomorpha</taxon>
        <taxon>Ephydroidea</taxon>
        <taxon>Drosophilidae</taxon>
        <taxon>Drosophila</taxon>
        <taxon>Sophophora</taxon>
    </lineage>
</organism>
<keyword evidence="3" id="KW-1185">Reference proteome</keyword>
<accession>A0AAU9F851</accession>
<reference evidence="2 3" key="1">
    <citation type="submission" date="2024-02" db="EMBL/GenBank/DDBJ databases">
        <title>A chromosome-level genome assembly of Drosophila madeirensis, a fruit fly species endemic to Madeira island.</title>
        <authorList>
            <person name="Tomihara K."/>
            <person name="Llopart A."/>
            <person name="Yamamoto D."/>
        </authorList>
    </citation>
    <scope>NUCLEOTIDE SEQUENCE [LARGE SCALE GENOMIC DNA]</scope>
    <source>
        <strain evidence="2 3">RF1</strain>
    </source>
</reference>
<feature type="compositionally biased region" description="Basic residues" evidence="1">
    <location>
        <begin position="13"/>
        <end position="25"/>
    </location>
</feature>
<gene>
    <name evidence="2" type="ORF">DMAD_09915</name>
</gene>
<name>A0AAU9F851_DROMD</name>
<proteinExistence type="predicted"/>
<dbReference type="Proteomes" id="UP001500889">
    <property type="component" value="Chromosome O"/>
</dbReference>
<sequence>MSGVSSRAPSDCHKKKSIFLNHKRTNKEQKNY</sequence>
<evidence type="ECO:0000313" key="3">
    <source>
        <dbReference type="Proteomes" id="UP001500889"/>
    </source>
</evidence>
<protein>
    <submittedName>
        <fullName evidence="2">Uncharacterized protein</fullName>
    </submittedName>
</protein>
<evidence type="ECO:0000313" key="2">
    <source>
        <dbReference type="EMBL" id="BFF91692.1"/>
    </source>
</evidence>
<dbReference type="EMBL" id="AP029263">
    <property type="protein sequence ID" value="BFF91692.1"/>
    <property type="molecule type" value="Genomic_DNA"/>
</dbReference>
<dbReference type="AlphaFoldDB" id="A0AAU9F851"/>